<reference evidence="5 6" key="1">
    <citation type="submission" date="2024-06" db="EMBL/GenBank/DDBJ databases">
        <title>Sorghum-associated microbial communities from plants grown in Nebraska, USA.</title>
        <authorList>
            <person name="Schachtman D."/>
        </authorList>
    </citation>
    <scope>NUCLEOTIDE SEQUENCE [LARGE SCALE GENOMIC DNA]</scope>
    <source>
        <strain evidence="5 6">2709</strain>
    </source>
</reference>
<sequence length="245" mass="26848">MNAPVTYEVQGHIALITLRRPDRRNALNTQMSSLLSEYWHRFANGPERVALLSAEGDHFCAGVDVTDASKEAWRGVPNVGAKIDKPLISAVQGWAVGAGFTLTMMSDLCVVDETAQFMFPEAKLGLFGGITASLVSRIPHKVAVEFLMLGEPLKAQRAYDVGLVNRVTEKGKAYETALEMAKRLADAAPLVLQTIKRATLETLPKSPAELAYPQMGYLTEIAQSEDFKEGVAAFKEKRKAEFKGY</sequence>
<accession>A0ABV2Q8H6</accession>
<dbReference type="PROSITE" id="PS00166">
    <property type="entry name" value="ENOYL_COA_HYDRATASE"/>
    <property type="match status" value="1"/>
</dbReference>
<evidence type="ECO:0000256" key="4">
    <source>
        <dbReference type="RuleBase" id="RU003707"/>
    </source>
</evidence>
<dbReference type="Pfam" id="PF00378">
    <property type="entry name" value="ECH_1"/>
    <property type="match status" value="1"/>
</dbReference>
<dbReference type="Proteomes" id="UP001549320">
    <property type="component" value="Unassembled WGS sequence"/>
</dbReference>
<dbReference type="EMBL" id="JBEPSH010000004">
    <property type="protein sequence ID" value="MET4577173.1"/>
    <property type="molecule type" value="Genomic_DNA"/>
</dbReference>
<evidence type="ECO:0000313" key="5">
    <source>
        <dbReference type="EMBL" id="MET4577173.1"/>
    </source>
</evidence>
<evidence type="ECO:0000256" key="1">
    <source>
        <dbReference type="ARBA" id="ARBA00005254"/>
    </source>
</evidence>
<dbReference type="SUPFAM" id="SSF52096">
    <property type="entry name" value="ClpP/crotonase"/>
    <property type="match status" value="1"/>
</dbReference>
<dbReference type="EC" id="4.2.1.17" evidence="5"/>
<keyword evidence="3 5" id="KW-0456">Lyase</keyword>
<dbReference type="RefSeq" id="WP_354443342.1">
    <property type="nucleotide sequence ID" value="NZ_JBEPSH010000004.1"/>
</dbReference>
<name>A0ABV2Q8H6_9BURK</name>
<dbReference type="InterPro" id="IPR018376">
    <property type="entry name" value="Enoyl-CoA_hyd/isom_CS"/>
</dbReference>
<dbReference type="GO" id="GO:0004300">
    <property type="term" value="F:enoyl-CoA hydratase activity"/>
    <property type="evidence" value="ECO:0007669"/>
    <property type="project" value="UniProtKB-EC"/>
</dbReference>
<dbReference type="PANTHER" id="PTHR11941:SF169">
    <property type="entry name" value="(7AS)-7A-METHYL-1,5-DIOXO-2,3,5,6,7,7A-HEXAHYDRO-1H-INDENE-CARBOXYL-COA HYDROLASE"/>
    <property type="match status" value="1"/>
</dbReference>
<evidence type="ECO:0000313" key="6">
    <source>
        <dbReference type="Proteomes" id="UP001549320"/>
    </source>
</evidence>
<keyword evidence="6" id="KW-1185">Reference proteome</keyword>
<evidence type="ECO:0000256" key="3">
    <source>
        <dbReference type="ARBA" id="ARBA00023239"/>
    </source>
</evidence>
<organism evidence="5 6">
    <name type="scientific">Ottowia thiooxydans</name>
    <dbReference type="NCBI Taxonomy" id="219182"/>
    <lineage>
        <taxon>Bacteria</taxon>
        <taxon>Pseudomonadati</taxon>
        <taxon>Pseudomonadota</taxon>
        <taxon>Betaproteobacteria</taxon>
        <taxon>Burkholderiales</taxon>
        <taxon>Comamonadaceae</taxon>
        <taxon>Ottowia</taxon>
    </lineage>
</organism>
<dbReference type="Gene3D" id="1.10.12.10">
    <property type="entry name" value="Lyase 2-enoyl-coa Hydratase, Chain A, domain 2"/>
    <property type="match status" value="1"/>
</dbReference>
<proteinExistence type="inferred from homology"/>
<comment type="caution">
    <text evidence="5">The sequence shown here is derived from an EMBL/GenBank/DDBJ whole genome shotgun (WGS) entry which is preliminary data.</text>
</comment>
<dbReference type="CDD" id="cd06558">
    <property type="entry name" value="crotonase-like"/>
    <property type="match status" value="1"/>
</dbReference>
<evidence type="ECO:0000256" key="2">
    <source>
        <dbReference type="ARBA" id="ARBA00023098"/>
    </source>
</evidence>
<keyword evidence="2" id="KW-0443">Lipid metabolism</keyword>
<dbReference type="Gene3D" id="3.90.226.10">
    <property type="entry name" value="2-enoyl-CoA Hydratase, Chain A, domain 1"/>
    <property type="match status" value="1"/>
</dbReference>
<gene>
    <name evidence="5" type="ORF">ABIE13_002284</name>
</gene>
<protein>
    <submittedName>
        <fullName evidence="5">Enoyl-CoA hydratase</fullName>
        <ecNumber evidence="5">4.2.1.17</ecNumber>
    </submittedName>
</protein>
<dbReference type="InterPro" id="IPR001753">
    <property type="entry name" value="Enoyl-CoA_hydra/iso"/>
</dbReference>
<dbReference type="InterPro" id="IPR029045">
    <property type="entry name" value="ClpP/crotonase-like_dom_sf"/>
</dbReference>
<dbReference type="PANTHER" id="PTHR11941">
    <property type="entry name" value="ENOYL-COA HYDRATASE-RELATED"/>
    <property type="match status" value="1"/>
</dbReference>
<comment type="similarity">
    <text evidence="1 4">Belongs to the enoyl-CoA hydratase/isomerase family.</text>
</comment>
<dbReference type="InterPro" id="IPR014748">
    <property type="entry name" value="Enoyl-CoA_hydra_C"/>
</dbReference>